<accession>A0A7X6D2J1</accession>
<evidence type="ECO:0000256" key="2">
    <source>
        <dbReference type="SAM" id="SignalP"/>
    </source>
</evidence>
<organism evidence="3 4">
    <name type="scientific">Streptomyces lonarensis</name>
    <dbReference type="NCBI Taxonomy" id="700599"/>
    <lineage>
        <taxon>Bacteria</taxon>
        <taxon>Bacillati</taxon>
        <taxon>Actinomycetota</taxon>
        <taxon>Actinomycetes</taxon>
        <taxon>Kitasatosporales</taxon>
        <taxon>Streptomycetaceae</taxon>
        <taxon>Streptomyces</taxon>
    </lineage>
</organism>
<evidence type="ECO:0000256" key="1">
    <source>
        <dbReference type="SAM" id="MobiDB-lite"/>
    </source>
</evidence>
<dbReference type="Proteomes" id="UP000578686">
    <property type="component" value="Unassembled WGS sequence"/>
</dbReference>
<protein>
    <recommendedName>
        <fullName evidence="5">Lipoprotein</fullName>
    </recommendedName>
</protein>
<proteinExistence type="predicted"/>
<comment type="caution">
    <text evidence="3">The sequence shown here is derived from an EMBL/GenBank/DDBJ whole genome shotgun (WGS) entry which is preliminary data.</text>
</comment>
<feature type="region of interest" description="Disordered" evidence="1">
    <location>
        <begin position="31"/>
        <end position="91"/>
    </location>
</feature>
<evidence type="ECO:0000313" key="4">
    <source>
        <dbReference type="Proteomes" id="UP000578686"/>
    </source>
</evidence>
<evidence type="ECO:0000313" key="3">
    <source>
        <dbReference type="EMBL" id="NJQ06833.1"/>
    </source>
</evidence>
<reference evidence="3 4" key="1">
    <citation type="submission" date="2020-03" db="EMBL/GenBank/DDBJ databases">
        <title>Draft genome of Streptomyces sp. ventii, isolated from the Axial Seamount in the Pacific Ocean, and resequencing of the two type strains Streptomyces lonarensis strain NCL 716 and Streptomyces bohaiensis strain 11A07.</title>
        <authorList>
            <person name="Loughran R.M."/>
            <person name="Pfannmuller K.M."/>
            <person name="Wasson B.J."/>
            <person name="Deadmond M.C."/>
            <person name="Paddock B.E."/>
            <person name="Koyack M.J."/>
            <person name="Gallegos D.A."/>
            <person name="Mitchell E.A."/>
            <person name="Ushijima B."/>
            <person name="Saw J.H."/>
            <person name="Mcphail K.L."/>
            <person name="Videau P."/>
        </authorList>
    </citation>
    <scope>NUCLEOTIDE SEQUENCE [LARGE SCALE GENOMIC DNA]</scope>
    <source>
        <strain evidence="3 4">NCL716</strain>
    </source>
</reference>
<feature type="compositionally biased region" description="Low complexity" evidence="1">
    <location>
        <begin position="43"/>
        <end position="55"/>
    </location>
</feature>
<gene>
    <name evidence="3" type="ORF">HCN56_14885</name>
</gene>
<name>A0A7X6D2J1_9ACTN</name>
<feature type="compositionally biased region" description="Basic and acidic residues" evidence="1">
    <location>
        <begin position="56"/>
        <end position="75"/>
    </location>
</feature>
<feature type="signal peptide" evidence="2">
    <location>
        <begin position="1"/>
        <end position="18"/>
    </location>
</feature>
<keyword evidence="2" id="KW-0732">Signal</keyword>
<keyword evidence="4" id="KW-1185">Reference proteome</keyword>
<dbReference type="EMBL" id="JAAVJD010000111">
    <property type="protein sequence ID" value="NJQ06833.1"/>
    <property type="molecule type" value="Genomic_DNA"/>
</dbReference>
<feature type="chain" id="PRO_5039600452" description="Lipoprotein" evidence="2">
    <location>
        <begin position="19"/>
        <end position="179"/>
    </location>
</feature>
<dbReference type="PROSITE" id="PS51257">
    <property type="entry name" value="PROKAR_LIPOPROTEIN"/>
    <property type="match status" value="1"/>
</dbReference>
<evidence type="ECO:0008006" key="5">
    <source>
        <dbReference type="Google" id="ProtNLM"/>
    </source>
</evidence>
<dbReference type="RefSeq" id="WP_167971289.1">
    <property type="nucleotide sequence ID" value="NZ_BHZG01000275.1"/>
</dbReference>
<dbReference type="AlphaFoldDB" id="A0A7X6D2J1"/>
<sequence length="179" mass="18131">MSTARTMRAAGTASAVGAAGTAALAVALLAGCTATPPPPPPAAGASPESAGAAPADSRRAVPEDARQHAVDRPEIRQGAAEAVAVGPERGDHHLGSVPLTAGASWLAVTCRSDGPRQQVTVAVEQLTSVGVTCESEEATRFLTRLDLTEAEAGQAQLTVRGPQGVEWYVSFQVPDTDAV</sequence>